<accession>A0AAW1CNZ8</accession>
<feature type="domain" description="Cwf19-like protein C-terminal" evidence="2">
    <location>
        <begin position="408"/>
        <end position="498"/>
    </location>
</feature>
<proteinExistence type="inferred from homology"/>
<dbReference type="PANTHER" id="PTHR12072">
    <property type="entry name" value="CWF19, CELL CYCLE CONTROL PROTEIN"/>
    <property type="match status" value="1"/>
</dbReference>
<evidence type="ECO:0000313" key="4">
    <source>
        <dbReference type="EMBL" id="KAK9498000.1"/>
    </source>
</evidence>
<dbReference type="InterPro" id="IPR006768">
    <property type="entry name" value="Cwf19-like_C_dom-1"/>
</dbReference>
<organism evidence="4 5">
    <name type="scientific">Rhynocoris fuscipes</name>
    <dbReference type="NCBI Taxonomy" id="488301"/>
    <lineage>
        <taxon>Eukaryota</taxon>
        <taxon>Metazoa</taxon>
        <taxon>Ecdysozoa</taxon>
        <taxon>Arthropoda</taxon>
        <taxon>Hexapoda</taxon>
        <taxon>Insecta</taxon>
        <taxon>Pterygota</taxon>
        <taxon>Neoptera</taxon>
        <taxon>Paraneoptera</taxon>
        <taxon>Hemiptera</taxon>
        <taxon>Heteroptera</taxon>
        <taxon>Panheteroptera</taxon>
        <taxon>Cimicomorpha</taxon>
        <taxon>Reduviidae</taxon>
        <taxon>Harpactorinae</taxon>
        <taxon>Harpactorini</taxon>
        <taxon>Rhynocoris</taxon>
    </lineage>
</organism>
<dbReference type="GO" id="GO:0071014">
    <property type="term" value="C:post-mRNA release spliceosomal complex"/>
    <property type="evidence" value="ECO:0007669"/>
    <property type="project" value="TreeGrafter"/>
</dbReference>
<dbReference type="EMBL" id="JAPXFL010000013">
    <property type="protein sequence ID" value="KAK9498000.1"/>
    <property type="molecule type" value="Genomic_DNA"/>
</dbReference>
<dbReference type="Pfam" id="PF04676">
    <property type="entry name" value="CwfJ_C_2"/>
    <property type="match status" value="1"/>
</dbReference>
<dbReference type="InterPro" id="IPR040194">
    <property type="entry name" value="Cwf19-like"/>
</dbReference>
<comment type="caution">
    <text evidence="4">The sequence shown here is derived from an EMBL/GenBank/DDBJ whole genome shotgun (WGS) entry which is preliminary data.</text>
</comment>
<dbReference type="PANTHER" id="PTHR12072:SF4">
    <property type="entry name" value="CWF19-LIKE PROTEIN 1"/>
    <property type="match status" value="1"/>
</dbReference>
<evidence type="ECO:0000259" key="2">
    <source>
        <dbReference type="Pfam" id="PF04676"/>
    </source>
</evidence>
<evidence type="ECO:0008006" key="6">
    <source>
        <dbReference type="Google" id="ProtNLM"/>
    </source>
</evidence>
<dbReference type="Pfam" id="PF04677">
    <property type="entry name" value="CwfJ_C_1"/>
    <property type="match status" value="1"/>
</dbReference>
<dbReference type="InterPro" id="IPR006767">
    <property type="entry name" value="Cwf19-like_C_dom-2"/>
</dbReference>
<dbReference type="InterPro" id="IPR036265">
    <property type="entry name" value="HIT-like_sf"/>
</dbReference>
<dbReference type="AlphaFoldDB" id="A0AAW1CNZ8"/>
<feature type="domain" description="Cwf19-like C-terminal" evidence="3">
    <location>
        <begin position="284"/>
        <end position="398"/>
    </location>
</feature>
<sequence length="500" mass="57592">MAANPVVIIFGDVDTSFKLLFRKLKKLAIKLNNVSMALCCGNFFKRDCDEEWNEIKRGNLKAPLQIYILGPTSEALKKFYPDCHEMTDLAERITFLGKSGSFRTAEGVKLVYLSGSFSASKRSDLTYSYEDINKVTKDTLKEKPDFLLTWSWPHHFGQLVKTHPEIKYPEIASTFLFSTLGPQYHIAARERKLLEVSAQRIYKDGGNAGISRFIGLSNLEVNANHDWIKALTVTPTKSDNTRECTDLIPLHLNDIGTFMANQCHPTVKPVSMDEKRFAKPRPYKKFEVKEHKCWFCTSNPNFDKHMVIAMGDFSYLALAKGPLTQDHTIICSVEHIASMRLAEEDLRFEIERFKLALREMYENSVTIFFERVYRTCHLQIHCIPIPNVSTTDIVSSFKILANKYGLKINEVLDTKMCYMTLKKDDEYFHVDLSEGHELIIAGNLERLFPLNFGREALACESLLNIPEKLNWRECEQTKDEEIKIVETLKKKFQKFDFTVL</sequence>
<dbReference type="Proteomes" id="UP001461498">
    <property type="component" value="Unassembled WGS sequence"/>
</dbReference>
<gene>
    <name evidence="4" type="ORF">O3M35_003891</name>
</gene>
<dbReference type="GO" id="GO:0000398">
    <property type="term" value="P:mRNA splicing, via spliceosome"/>
    <property type="evidence" value="ECO:0007669"/>
    <property type="project" value="TreeGrafter"/>
</dbReference>
<name>A0AAW1CNZ8_9HEMI</name>
<dbReference type="GO" id="GO:0061632">
    <property type="term" value="F:RNA lariat debranching enzyme activator activity"/>
    <property type="evidence" value="ECO:0007669"/>
    <property type="project" value="TreeGrafter"/>
</dbReference>
<reference evidence="4 5" key="1">
    <citation type="submission" date="2022-12" db="EMBL/GenBank/DDBJ databases">
        <title>Chromosome-level genome assembly of true bugs.</title>
        <authorList>
            <person name="Ma L."/>
            <person name="Li H."/>
        </authorList>
    </citation>
    <scope>NUCLEOTIDE SEQUENCE [LARGE SCALE GENOMIC DNA]</scope>
    <source>
        <strain evidence="4">Lab_2022b</strain>
    </source>
</reference>
<dbReference type="SUPFAM" id="SSF54197">
    <property type="entry name" value="HIT-like"/>
    <property type="match status" value="1"/>
</dbReference>
<keyword evidence="5" id="KW-1185">Reference proteome</keyword>
<comment type="similarity">
    <text evidence="1">Belongs to the CWF19 family.</text>
</comment>
<dbReference type="EMBL" id="JAPXFL010000013">
    <property type="protein sequence ID" value="KAK9498001.1"/>
    <property type="molecule type" value="Genomic_DNA"/>
</dbReference>
<protein>
    <recommendedName>
        <fullName evidence="6">CWF19-like protein 1</fullName>
    </recommendedName>
</protein>
<evidence type="ECO:0000256" key="1">
    <source>
        <dbReference type="ARBA" id="ARBA00006795"/>
    </source>
</evidence>
<evidence type="ECO:0000313" key="5">
    <source>
        <dbReference type="Proteomes" id="UP001461498"/>
    </source>
</evidence>
<evidence type="ECO:0000259" key="3">
    <source>
        <dbReference type="Pfam" id="PF04677"/>
    </source>
</evidence>